<evidence type="ECO:0000256" key="6">
    <source>
        <dbReference type="ARBA" id="ARBA00022989"/>
    </source>
</evidence>
<dbReference type="PANTHER" id="PTHR30462:SF3">
    <property type="entry name" value="INTERMEMBRANE TRANSPORT PROTEIN PQIA"/>
    <property type="match status" value="1"/>
</dbReference>
<evidence type="ECO:0000256" key="4">
    <source>
        <dbReference type="ARBA" id="ARBA00022519"/>
    </source>
</evidence>
<accession>A0A2S6N0Z4</accession>
<evidence type="ECO:0000256" key="3">
    <source>
        <dbReference type="ARBA" id="ARBA00022475"/>
    </source>
</evidence>
<dbReference type="OrthoDB" id="9800207at2"/>
<evidence type="ECO:0008006" key="11">
    <source>
        <dbReference type="Google" id="ProtNLM"/>
    </source>
</evidence>
<evidence type="ECO:0000256" key="7">
    <source>
        <dbReference type="ARBA" id="ARBA00023136"/>
    </source>
</evidence>
<keyword evidence="3" id="KW-1003">Cell membrane</keyword>
<feature type="transmembrane region" description="Helical" evidence="8">
    <location>
        <begin position="188"/>
        <end position="205"/>
    </location>
</feature>
<comment type="caution">
    <text evidence="9">The sequence shown here is derived from an EMBL/GenBank/DDBJ whole genome shotgun (WGS) entry which is preliminary data.</text>
</comment>
<gene>
    <name evidence="9" type="ORF">CCS01_24620</name>
</gene>
<feature type="transmembrane region" description="Helical" evidence="8">
    <location>
        <begin position="322"/>
        <end position="350"/>
    </location>
</feature>
<comment type="similarity">
    <text evidence="2">Belongs to the PqiA family.</text>
</comment>
<protein>
    <recommendedName>
        <fullName evidence="11">Paraquat-inducible membrane protein A</fullName>
    </recommendedName>
</protein>
<keyword evidence="10" id="KW-1185">Reference proteome</keyword>
<evidence type="ECO:0000256" key="1">
    <source>
        <dbReference type="ARBA" id="ARBA00004429"/>
    </source>
</evidence>
<feature type="transmembrane region" description="Helical" evidence="8">
    <location>
        <begin position="64"/>
        <end position="91"/>
    </location>
</feature>
<evidence type="ECO:0000313" key="10">
    <source>
        <dbReference type="Proteomes" id="UP000239724"/>
    </source>
</evidence>
<comment type="subcellular location">
    <subcellularLocation>
        <location evidence="1">Cell inner membrane</location>
        <topology evidence="1">Multi-pass membrane protein</topology>
    </subcellularLocation>
</comment>
<sequence>MSTTTAPVTMIADAVPMTAPKLYECPDCGQMQVVPAMPPAARALCLRCDAVLRHTRHHPLGLPAALNLSALILFAIAGTLTIMSVTTAGLSRAASLVSGPAELDHYGLWELSLVVLVTTFAAPLARVLCMLAVLGGLQLRRPPAELRAIFAWVERLRPWSMIEIYMLGLYVAYVRLGAIAHVNLGPATYALLGLIVVVWLADLTLDDQAVWEAMEPPNRRRLAHIRSRRLAAACLTAHRWRIGCDVCGLVSRAAPGTPCPRCGYRLRDRKPHAIQRTWAYVIASLILYIPANVYPVLTVIRLGAGQPNTILGGVKELIDAGMWPLAALVFFASITVPVLKLIGLSFLLAATQLGTPWRLHDRTVLYRIVDAIGRWSMIDIFMESILVALVQFGTVASVYPGPGAVAFAAVVILTMLAARSFDPRLMWDRMSGHVQPGTAPRPVPRAARQAAAQAAAS</sequence>
<feature type="transmembrane region" description="Helical" evidence="8">
    <location>
        <begin position="111"/>
        <end position="137"/>
    </location>
</feature>
<evidence type="ECO:0000313" key="9">
    <source>
        <dbReference type="EMBL" id="PPQ28295.1"/>
    </source>
</evidence>
<reference evidence="9 10" key="1">
    <citation type="journal article" date="2018" name="Arch. Microbiol.">
        <title>New insights into the metabolic potential of the phototrophic purple bacterium Rhodopila globiformis DSM 161(T) from its draft genome sequence and evidence for a vanadium-dependent nitrogenase.</title>
        <authorList>
            <person name="Imhoff J.F."/>
            <person name="Rahn T."/>
            <person name="Kunzel S."/>
            <person name="Neulinger S.C."/>
        </authorList>
    </citation>
    <scope>NUCLEOTIDE SEQUENCE [LARGE SCALE GENOMIC DNA]</scope>
    <source>
        <strain evidence="9 10">DSM 161</strain>
    </source>
</reference>
<dbReference type="InterPro" id="IPR007498">
    <property type="entry name" value="PqiA-like"/>
</dbReference>
<evidence type="ECO:0000256" key="5">
    <source>
        <dbReference type="ARBA" id="ARBA00022692"/>
    </source>
</evidence>
<dbReference type="EMBL" id="NHRY01000245">
    <property type="protein sequence ID" value="PPQ28295.1"/>
    <property type="molecule type" value="Genomic_DNA"/>
</dbReference>
<dbReference type="InterPro" id="IPR051800">
    <property type="entry name" value="PqiA-PqiB_transport"/>
</dbReference>
<evidence type="ECO:0000256" key="2">
    <source>
        <dbReference type="ARBA" id="ARBA00007555"/>
    </source>
</evidence>
<organism evidence="9 10">
    <name type="scientific">Rhodopila globiformis</name>
    <name type="common">Rhodopseudomonas globiformis</name>
    <dbReference type="NCBI Taxonomy" id="1071"/>
    <lineage>
        <taxon>Bacteria</taxon>
        <taxon>Pseudomonadati</taxon>
        <taxon>Pseudomonadota</taxon>
        <taxon>Alphaproteobacteria</taxon>
        <taxon>Acetobacterales</taxon>
        <taxon>Acetobacteraceae</taxon>
        <taxon>Rhodopila</taxon>
    </lineage>
</organism>
<keyword evidence="6 8" id="KW-1133">Transmembrane helix</keyword>
<feature type="transmembrane region" description="Helical" evidence="8">
    <location>
        <begin position="371"/>
        <end position="392"/>
    </location>
</feature>
<dbReference type="AlphaFoldDB" id="A0A2S6N0Z4"/>
<dbReference type="RefSeq" id="WP_104521472.1">
    <property type="nucleotide sequence ID" value="NZ_NHRY01000245.1"/>
</dbReference>
<dbReference type="Proteomes" id="UP000239724">
    <property type="component" value="Unassembled WGS sequence"/>
</dbReference>
<dbReference type="PANTHER" id="PTHR30462">
    <property type="entry name" value="INTERMEMBRANE TRANSPORT PROTEIN PQIB-RELATED"/>
    <property type="match status" value="1"/>
</dbReference>
<dbReference type="GO" id="GO:0005886">
    <property type="term" value="C:plasma membrane"/>
    <property type="evidence" value="ECO:0007669"/>
    <property type="project" value="UniProtKB-SubCell"/>
</dbReference>
<keyword evidence="4" id="KW-0997">Cell inner membrane</keyword>
<proteinExistence type="inferred from homology"/>
<feature type="transmembrane region" description="Helical" evidence="8">
    <location>
        <begin position="404"/>
        <end position="421"/>
    </location>
</feature>
<evidence type="ECO:0000256" key="8">
    <source>
        <dbReference type="SAM" id="Phobius"/>
    </source>
</evidence>
<feature type="transmembrane region" description="Helical" evidence="8">
    <location>
        <begin position="277"/>
        <end position="302"/>
    </location>
</feature>
<dbReference type="NCBIfam" id="TIGR00155">
    <property type="entry name" value="pqiA_fam"/>
    <property type="match status" value="1"/>
</dbReference>
<name>A0A2S6N0Z4_RHOGL</name>
<dbReference type="InterPro" id="IPR005219">
    <property type="entry name" value="PqiA-like_proteobact"/>
</dbReference>
<keyword evidence="7 8" id="KW-0472">Membrane</keyword>
<keyword evidence="5 8" id="KW-0812">Transmembrane</keyword>
<dbReference type="Pfam" id="PF04403">
    <property type="entry name" value="PqiA"/>
    <property type="match status" value="2"/>
</dbReference>